<dbReference type="InterPro" id="IPR058040">
    <property type="entry name" value="BW3TFN"/>
</dbReference>
<dbReference type="AlphaFoldDB" id="A0A212K782"/>
<reference evidence="1" key="1">
    <citation type="submission" date="2016-04" db="EMBL/GenBank/DDBJ databases">
        <authorList>
            <person name="Evans L.H."/>
            <person name="Alamgir A."/>
            <person name="Owens N."/>
            <person name="Weber N.D."/>
            <person name="Virtaneva K."/>
            <person name="Barbian K."/>
            <person name="Babar A."/>
            <person name="Rosenke K."/>
        </authorList>
    </citation>
    <scope>NUCLEOTIDE SEQUENCE</scope>
    <source>
        <strain evidence="1">92-2</strain>
    </source>
</reference>
<dbReference type="RefSeq" id="WP_296936512.1">
    <property type="nucleotide sequence ID" value="NZ_LT598928.1"/>
</dbReference>
<evidence type="ECO:0000313" key="1">
    <source>
        <dbReference type="EMBL" id="SBW07375.1"/>
    </source>
</evidence>
<gene>
    <name evidence="1" type="ORF">KM92DES2_12326</name>
</gene>
<accession>A0A212K782</accession>
<protein>
    <submittedName>
        <fullName evidence="1">Uncharacterized protein</fullName>
    </submittedName>
</protein>
<name>A0A212K782_9BACT</name>
<dbReference type="EMBL" id="FLUP01000001">
    <property type="protein sequence ID" value="SBW07375.1"/>
    <property type="molecule type" value="Genomic_DNA"/>
</dbReference>
<organism evidence="1">
    <name type="scientific">uncultured Desulfovibrio sp</name>
    <dbReference type="NCBI Taxonomy" id="167968"/>
    <lineage>
        <taxon>Bacteria</taxon>
        <taxon>Pseudomonadati</taxon>
        <taxon>Thermodesulfobacteriota</taxon>
        <taxon>Desulfovibrionia</taxon>
        <taxon>Desulfovibrionales</taxon>
        <taxon>Desulfovibrionaceae</taxon>
        <taxon>Desulfovibrio</taxon>
        <taxon>environmental samples</taxon>
    </lineage>
</organism>
<sequence length="175" mass="19202">MLTTITNTGRAAMAKAMAARPLFLAWGSGDPSWDAMQKEDLPSLVNAQALVNELGRRKPSVVAFCTPDDAGSIVIPVASTEEGDLQTARYSLSDVPTPYLYIRADYDFEDAANAVVREIALYMDCKPKEDRPAGQLYFTPDQFSDAGMMFCAQILDKPVNRSVSVRQSVEFVQPI</sequence>
<dbReference type="Pfam" id="PF25691">
    <property type="entry name" value="BW3TFN"/>
    <property type="match status" value="1"/>
</dbReference>
<proteinExistence type="predicted"/>